<evidence type="ECO:0000259" key="1">
    <source>
        <dbReference type="PROSITE" id="PS50883"/>
    </source>
</evidence>
<dbReference type="Gene3D" id="3.30.450.20">
    <property type="entry name" value="PAS domain"/>
    <property type="match status" value="1"/>
</dbReference>
<organism evidence="2 3">
    <name type="scientific">Clostridium magnum DSM 2767</name>
    <dbReference type="NCBI Taxonomy" id="1121326"/>
    <lineage>
        <taxon>Bacteria</taxon>
        <taxon>Bacillati</taxon>
        <taxon>Bacillota</taxon>
        <taxon>Clostridia</taxon>
        <taxon>Eubacteriales</taxon>
        <taxon>Clostridiaceae</taxon>
        <taxon>Clostridium</taxon>
    </lineage>
</organism>
<dbReference type="PROSITE" id="PS50883">
    <property type="entry name" value="EAL"/>
    <property type="match status" value="1"/>
</dbReference>
<dbReference type="InterPro" id="IPR050706">
    <property type="entry name" value="Cyclic-di-GMP_PDE-like"/>
</dbReference>
<dbReference type="GO" id="GO:0071111">
    <property type="term" value="F:cyclic-guanylate-specific phosphodiesterase activity"/>
    <property type="evidence" value="ECO:0007669"/>
    <property type="project" value="InterPro"/>
</dbReference>
<name>A0A161YGM1_9CLOT</name>
<dbReference type="Proteomes" id="UP000076603">
    <property type="component" value="Unassembled WGS sequence"/>
</dbReference>
<evidence type="ECO:0000313" key="2">
    <source>
        <dbReference type="EMBL" id="KZL89322.1"/>
    </source>
</evidence>
<dbReference type="Pfam" id="PF00563">
    <property type="entry name" value="EAL"/>
    <property type="match status" value="1"/>
</dbReference>
<dbReference type="RefSeq" id="WP_066629110.1">
    <property type="nucleotide sequence ID" value="NZ_FQXL01000045.1"/>
</dbReference>
<protein>
    <submittedName>
        <fullName evidence="2">Putative EAL-domain containing protein YkuI</fullName>
    </submittedName>
</protein>
<sequence>MKSKIDIKNELDNLVIDSKFQPIVSVVRKSVVGLDGISMGADLNGKFIPLNKLFYYAERSNCEIDLDRSIREKIVKEFNKICINDDKLLFITINMAVISKFVGSGIILDLVNKFNINPQNVVLEIYENNIENVEVLQQFINSYRSKGFLVSVTIGSGSANLDKISNVEPDIIKISESITKDIEMDFYKQEIFKSLVNLSKKISALIVADGITLEGQAIASMELGADMLQGNYFGQYEDINSDLLSSVEEKVHYIASQYKKYKTEQIEFEKSNHKKYEELLNNIIDQLSTIKESEFTTKLNDVIARYDVFECVYVLDESGMQVSDTITRFRNMLSQKSLIFKPAKKGTDHSLKKYYYFLENMGLNKYVTDPYISLASGNLCITISEKFKGINNKNYILCIDFNPNYINL</sequence>
<dbReference type="AlphaFoldDB" id="A0A161YGM1"/>
<dbReference type="EMBL" id="LWAE01000009">
    <property type="protein sequence ID" value="KZL89322.1"/>
    <property type="molecule type" value="Genomic_DNA"/>
</dbReference>
<dbReference type="SUPFAM" id="SSF103190">
    <property type="entry name" value="Sensory domain-like"/>
    <property type="match status" value="1"/>
</dbReference>
<accession>A0A161YGM1</accession>
<dbReference type="OrthoDB" id="9813903at2"/>
<dbReference type="InterPro" id="IPR029151">
    <property type="entry name" value="Sensor-like_sf"/>
</dbReference>
<dbReference type="Gene3D" id="3.20.20.450">
    <property type="entry name" value="EAL domain"/>
    <property type="match status" value="1"/>
</dbReference>
<dbReference type="STRING" id="1121326.CLMAG_52240"/>
<evidence type="ECO:0000313" key="3">
    <source>
        <dbReference type="Proteomes" id="UP000076603"/>
    </source>
</evidence>
<dbReference type="InterPro" id="IPR001633">
    <property type="entry name" value="EAL_dom"/>
</dbReference>
<comment type="caution">
    <text evidence="2">The sequence shown here is derived from an EMBL/GenBank/DDBJ whole genome shotgun (WGS) entry which is preliminary data.</text>
</comment>
<dbReference type="PANTHER" id="PTHR33121:SF76">
    <property type="entry name" value="SIGNALING PROTEIN"/>
    <property type="match status" value="1"/>
</dbReference>
<gene>
    <name evidence="2" type="primary">ykuI_2</name>
    <name evidence="2" type="ORF">CLMAG_52240</name>
</gene>
<keyword evidence="3" id="KW-1185">Reference proteome</keyword>
<feature type="domain" description="EAL" evidence="1">
    <location>
        <begin position="1"/>
        <end position="250"/>
    </location>
</feature>
<dbReference type="PANTHER" id="PTHR33121">
    <property type="entry name" value="CYCLIC DI-GMP PHOSPHODIESTERASE PDEF"/>
    <property type="match status" value="1"/>
</dbReference>
<proteinExistence type="predicted"/>
<dbReference type="InterPro" id="IPR035919">
    <property type="entry name" value="EAL_sf"/>
</dbReference>
<dbReference type="SMART" id="SM00052">
    <property type="entry name" value="EAL"/>
    <property type="match status" value="1"/>
</dbReference>
<reference evidence="2 3" key="1">
    <citation type="submission" date="2016-04" db="EMBL/GenBank/DDBJ databases">
        <title>Genome sequence of Clostridium magnum DSM 2767.</title>
        <authorList>
            <person name="Poehlein A."/>
            <person name="Uhlig R."/>
            <person name="Fischer R."/>
            <person name="Bahl H."/>
            <person name="Daniel R."/>
        </authorList>
    </citation>
    <scope>NUCLEOTIDE SEQUENCE [LARGE SCALE GENOMIC DNA]</scope>
    <source>
        <strain evidence="2 3">DSM 2767</strain>
    </source>
</reference>
<dbReference type="CDD" id="cd01948">
    <property type="entry name" value="EAL"/>
    <property type="match status" value="1"/>
</dbReference>
<dbReference type="PATRIC" id="fig|1121326.3.peg.5283"/>
<dbReference type="CDD" id="cd18773">
    <property type="entry name" value="PDC1_HK_sensor"/>
    <property type="match status" value="1"/>
</dbReference>
<dbReference type="SUPFAM" id="SSF141868">
    <property type="entry name" value="EAL domain-like"/>
    <property type="match status" value="1"/>
</dbReference>